<evidence type="ECO:0000313" key="4">
    <source>
        <dbReference type="Proteomes" id="UP000309215"/>
    </source>
</evidence>
<dbReference type="RefSeq" id="WP_136936531.1">
    <property type="nucleotide sequence ID" value="NZ_SSMQ01000159.1"/>
</dbReference>
<feature type="signal peptide" evidence="2">
    <location>
        <begin position="1"/>
        <end position="20"/>
    </location>
</feature>
<gene>
    <name evidence="3" type="ORF">E8A74_51265</name>
</gene>
<evidence type="ECO:0000256" key="2">
    <source>
        <dbReference type="SAM" id="SignalP"/>
    </source>
</evidence>
<accession>A0A4U1I955</accession>
<comment type="caution">
    <text evidence="3">The sequence shown here is derived from an EMBL/GenBank/DDBJ whole genome shotgun (WGS) entry which is preliminary data.</text>
</comment>
<dbReference type="Proteomes" id="UP000309215">
    <property type="component" value="Unassembled WGS sequence"/>
</dbReference>
<feature type="compositionally biased region" description="Basic and acidic residues" evidence="1">
    <location>
        <begin position="226"/>
        <end position="241"/>
    </location>
</feature>
<dbReference type="OrthoDB" id="5503549at2"/>
<evidence type="ECO:0000313" key="3">
    <source>
        <dbReference type="EMBL" id="TKC90009.1"/>
    </source>
</evidence>
<feature type="region of interest" description="Disordered" evidence="1">
    <location>
        <begin position="206"/>
        <end position="241"/>
    </location>
</feature>
<reference evidence="3 4" key="1">
    <citation type="submission" date="2019-04" db="EMBL/GenBank/DDBJ databases">
        <authorList>
            <person name="Li Y."/>
            <person name="Wang J."/>
        </authorList>
    </citation>
    <scope>NUCLEOTIDE SEQUENCE [LARGE SCALE GENOMIC DNA]</scope>
    <source>
        <strain evidence="3 4">DSM 14668</strain>
    </source>
</reference>
<evidence type="ECO:0008006" key="5">
    <source>
        <dbReference type="Google" id="ProtNLM"/>
    </source>
</evidence>
<feature type="chain" id="PRO_5020813522" description="PEGA domain-containing protein" evidence="2">
    <location>
        <begin position="21"/>
        <end position="407"/>
    </location>
</feature>
<evidence type="ECO:0000256" key="1">
    <source>
        <dbReference type="SAM" id="MobiDB-lite"/>
    </source>
</evidence>
<keyword evidence="4" id="KW-1185">Reference proteome</keyword>
<name>A0A4U1I955_9BACT</name>
<dbReference type="AlphaFoldDB" id="A0A4U1I955"/>
<sequence>MVRSALVIATILLLGAPALAETSPPPAVDEAVETARFTALVAKADRERAAGRLPEAAMAYAEAFKIKEEPIVGGRLGALLVELRNPVQAADLLLDAIERGRGPEVSPEERHAWLTAYDVAISQVCRVEVTVSEPHSRVTLDGLPKNRDGHTGFILFVPPGEHELRATLKGFEDAVIDFKAIKGGTLRYTLALRPLPSFAPIEPPERLLRRRQLDPATNVEEPPDDELPKREPIRGGVVGDERRSGIRGSINAGPVVVFGVATWAPAVGAVLGGSLQVHEHVSLGLEGRAAWLASGVEGGQIDAMTAGGIVSACGHYRWFFGCALGHLGMIRVETSGESYKPASVVGVKPGGGGRIGAKVQLTTSLYVQAAADVLGLSSGVKIVVGETVVSDQPPVMFSTAIGAGWEF</sequence>
<proteinExistence type="predicted"/>
<dbReference type="EMBL" id="SSMQ01000159">
    <property type="protein sequence ID" value="TKC90009.1"/>
    <property type="molecule type" value="Genomic_DNA"/>
</dbReference>
<protein>
    <recommendedName>
        <fullName evidence="5">PEGA domain-containing protein</fullName>
    </recommendedName>
</protein>
<keyword evidence="2" id="KW-0732">Signal</keyword>
<organism evidence="3 4">
    <name type="scientific">Polyangium fumosum</name>
    <dbReference type="NCBI Taxonomy" id="889272"/>
    <lineage>
        <taxon>Bacteria</taxon>
        <taxon>Pseudomonadati</taxon>
        <taxon>Myxococcota</taxon>
        <taxon>Polyangia</taxon>
        <taxon>Polyangiales</taxon>
        <taxon>Polyangiaceae</taxon>
        <taxon>Polyangium</taxon>
    </lineage>
</organism>